<accession>A0A0P1I8L9</accession>
<dbReference type="EMBL" id="CYTW01000002">
    <property type="protein sequence ID" value="CUJ97865.1"/>
    <property type="molecule type" value="Genomic_DNA"/>
</dbReference>
<dbReference type="Proteomes" id="UP000051870">
    <property type="component" value="Unassembled WGS sequence"/>
</dbReference>
<keyword evidence="2" id="KW-1185">Reference proteome</keyword>
<protein>
    <recommendedName>
        <fullName evidence="3">DUF4380 domain-containing protein</fullName>
    </recommendedName>
</protein>
<name>A0A0P1I8L9_9RHOB</name>
<evidence type="ECO:0008006" key="3">
    <source>
        <dbReference type="Google" id="ProtNLM"/>
    </source>
</evidence>
<dbReference type="AlphaFoldDB" id="A0A0P1I8L9"/>
<proteinExistence type="predicted"/>
<dbReference type="GeneID" id="83881044"/>
<gene>
    <name evidence="1" type="ORF">PH7735_02010</name>
</gene>
<evidence type="ECO:0000313" key="2">
    <source>
        <dbReference type="Proteomes" id="UP000051870"/>
    </source>
</evidence>
<dbReference type="STRING" id="1715693.PH7735_02010"/>
<dbReference type="RefSeq" id="WP_058311232.1">
    <property type="nucleotide sequence ID" value="NZ_CYTW01000002.1"/>
</dbReference>
<organism evidence="1 2">
    <name type="scientific">Shimia thalassica</name>
    <dbReference type="NCBI Taxonomy" id="1715693"/>
    <lineage>
        <taxon>Bacteria</taxon>
        <taxon>Pseudomonadati</taxon>
        <taxon>Pseudomonadota</taxon>
        <taxon>Alphaproteobacteria</taxon>
        <taxon>Rhodobacterales</taxon>
        <taxon>Roseobacteraceae</taxon>
    </lineage>
</organism>
<evidence type="ECO:0000313" key="1">
    <source>
        <dbReference type="EMBL" id="CUJ97865.1"/>
    </source>
</evidence>
<sequence>MTDLWNIHTISSGALDLHCLPGIGGRLWDIEFDGQSFLFQNKDLIGLPVDLDILADLPTRSPQFGFPLWGGEKTWISPDSDWPNSAPFPVLDSGPYCTTHITPQRLGLQSQICPISHLQIERDIRLTSANRFSLRHRVTNLGATERYTGNWSVMMLNRPTCIGLETAPHDDVNTVFGDPTGRVRRHGGFCLFDCNAPQEFKTGLWNTAGRVLMRMETPVGAYVLSCVTPKPDPDDSFAHGKDFEVFNSADYAYCEAEWHSPARTLMPNESLSYQQDFEIHREKDVLSAPNTTLTDLELLSCMS</sequence>
<reference evidence="2" key="1">
    <citation type="submission" date="2015-09" db="EMBL/GenBank/DDBJ databases">
        <authorList>
            <person name="Rodrigo-Torres Lidia"/>
            <person name="Arahal R.David."/>
        </authorList>
    </citation>
    <scope>NUCLEOTIDE SEQUENCE [LARGE SCALE GENOMIC DNA]</scope>
    <source>
        <strain evidence="2">CECT 7735</strain>
    </source>
</reference>